<comment type="function">
    <text evidence="5 7">Participates in transcription elongation, termination and antitermination.</text>
</comment>
<feature type="region of interest" description="Disordered" evidence="8">
    <location>
        <begin position="1"/>
        <end position="137"/>
    </location>
</feature>
<evidence type="ECO:0000256" key="4">
    <source>
        <dbReference type="ARBA" id="ARBA00023163"/>
    </source>
</evidence>
<gene>
    <name evidence="5 10" type="primary">nusG</name>
    <name evidence="10" type="ORF">NCTC10327_00655</name>
</gene>
<dbReference type="InterPro" id="IPR043425">
    <property type="entry name" value="NusG-like"/>
</dbReference>
<feature type="compositionally biased region" description="Low complexity" evidence="8">
    <location>
        <begin position="80"/>
        <end position="114"/>
    </location>
</feature>
<dbReference type="GO" id="GO:0006354">
    <property type="term" value="P:DNA-templated transcription elongation"/>
    <property type="evidence" value="ECO:0007669"/>
    <property type="project" value="UniProtKB-UniRule"/>
</dbReference>
<dbReference type="PANTHER" id="PTHR30265:SF2">
    <property type="entry name" value="TRANSCRIPTION TERMINATION_ANTITERMINATION PROTEIN NUSG"/>
    <property type="match status" value="1"/>
</dbReference>
<evidence type="ECO:0000313" key="11">
    <source>
        <dbReference type="Proteomes" id="UP000269974"/>
    </source>
</evidence>
<dbReference type="InterPro" id="IPR008991">
    <property type="entry name" value="Translation_prot_SH3-like_sf"/>
</dbReference>
<dbReference type="Proteomes" id="UP000269974">
    <property type="component" value="Unassembled WGS sequence"/>
</dbReference>
<feature type="domain" description="NusG-like N-terminal" evidence="9">
    <location>
        <begin position="147"/>
        <end position="255"/>
    </location>
</feature>
<comment type="similarity">
    <text evidence="5 7">Belongs to the NusG family.</text>
</comment>
<dbReference type="SUPFAM" id="SSF82679">
    <property type="entry name" value="N-utilization substance G protein NusG, N-terminal domain"/>
    <property type="match status" value="1"/>
</dbReference>
<proteinExistence type="inferred from homology"/>
<sequence length="334" mass="35627">MAEDNRQQNELFSAAEEVESPVAAGQVAEESPAESATATASAQAAEISFSDADTEAPGAVEPADADSATESAEVAEQENEPATAEAEASAAATAATDGTAAATDNGAAEAAETQAAEEVEAEAADKKQGEVGTVTEEEVRERLRGLEGKWYVLHTYSGYEKRVKQDLEARLVTMNMEDYIFQIEIPMEEVYEIKRGQRKLVQRVRMPGYVLIRMNLTNDSWRVVQATNGVTGFVGSGREPVALTFDETVNLLTPVVELEAAAEAKAAGAPTAEPETVSPFEIGDQVTLTTEPWAGMPATVSAVDPANQRLTVMMTLVGQETPVELAFTQVHKEE</sequence>
<dbReference type="Pfam" id="PF02357">
    <property type="entry name" value="NusG"/>
    <property type="match status" value="1"/>
</dbReference>
<dbReference type="EMBL" id="UYIO01000001">
    <property type="protein sequence ID" value="VDG75971.1"/>
    <property type="molecule type" value="Genomic_DNA"/>
</dbReference>
<dbReference type="NCBIfam" id="TIGR00922">
    <property type="entry name" value="nusG"/>
    <property type="match status" value="1"/>
</dbReference>
<dbReference type="InterPro" id="IPR001062">
    <property type="entry name" value="Transcrpt_antiterm_NusG"/>
</dbReference>
<evidence type="ECO:0000313" key="10">
    <source>
        <dbReference type="EMBL" id="VDG75971.1"/>
    </source>
</evidence>
<organism evidence="10 11">
    <name type="scientific">Actinobaculum suis</name>
    <dbReference type="NCBI Taxonomy" id="1657"/>
    <lineage>
        <taxon>Bacteria</taxon>
        <taxon>Bacillati</taxon>
        <taxon>Actinomycetota</taxon>
        <taxon>Actinomycetes</taxon>
        <taxon>Actinomycetales</taxon>
        <taxon>Actinomycetaceae</taxon>
        <taxon>Actinobaculum</taxon>
    </lineage>
</organism>
<name>A0A7Z9C813_9ACTO</name>
<dbReference type="GO" id="GO:0006353">
    <property type="term" value="P:DNA-templated transcription termination"/>
    <property type="evidence" value="ECO:0007669"/>
    <property type="project" value="UniProtKB-UniRule"/>
</dbReference>
<keyword evidence="2 5" id="KW-0889">Transcription antitermination</keyword>
<dbReference type="CDD" id="cd06091">
    <property type="entry name" value="KOW_NusG"/>
    <property type="match status" value="1"/>
</dbReference>
<evidence type="ECO:0000256" key="3">
    <source>
        <dbReference type="ARBA" id="ARBA00023015"/>
    </source>
</evidence>
<dbReference type="SMART" id="SM00738">
    <property type="entry name" value="NGN"/>
    <property type="match status" value="1"/>
</dbReference>
<dbReference type="PANTHER" id="PTHR30265">
    <property type="entry name" value="RHO-INTERACTING TRANSCRIPTION TERMINATION FACTOR NUSG"/>
    <property type="match status" value="1"/>
</dbReference>
<evidence type="ECO:0000256" key="6">
    <source>
        <dbReference type="NCBIfam" id="TIGR00922"/>
    </source>
</evidence>
<evidence type="ECO:0000256" key="8">
    <source>
        <dbReference type="SAM" id="MobiDB-lite"/>
    </source>
</evidence>
<comment type="caution">
    <text evidence="10">The sequence shown here is derived from an EMBL/GenBank/DDBJ whole genome shotgun (WGS) entry which is preliminary data.</text>
</comment>
<dbReference type="GO" id="GO:0031564">
    <property type="term" value="P:transcription antitermination"/>
    <property type="evidence" value="ECO:0007669"/>
    <property type="project" value="UniProtKB-UniRule"/>
</dbReference>
<dbReference type="Gene3D" id="3.30.70.940">
    <property type="entry name" value="NusG, N-terminal domain"/>
    <property type="match status" value="1"/>
</dbReference>
<dbReference type="PRINTS" id="PR00338">
    <property type="entry name" value="NUSGTNSCPFCT"/>
</dbReference>
<reference evidence="10 11" key="1">
    <citation type="submission" date="2018-11" db="EMBL/GenBank/DDBJ databases">
        <authorList>
            <consortium name="Pathogen Informatics"/>
        </authorList>
    </citation>
    <scope>NUCLEOTIDE SEQUENCE [LARGE SCALE GENOMIC DNA]</scope>
    <source>
        <strain evidence="10 11">NCTC10327</strain>
    </source>
</reference>
<evidence type="ECO:0000256" key="5">
    <source>
        <dbReference type="HAMAP-Rule" id="MF_00948"/>
    </source>
</evidence>
<dbReference type="InterPro" id="IPR014722">
    <property type="entry name" value="Rib_uL2_dom2"/>
</dbReference>
<dbReference type="GO" id="GO:0005829">
    <property type="term" value="C:cytosol"/>
    <property type="evidence" value="ECO:0007669"/>
    <property type="project" value="TreeGrafter"/>
</dbReference>
<keyword evidence="1 5" id="KW-0806">Transcription termination</keyword>
<dbReference type="RefSeq" id="WP_049618710.1">
    <property type="nucleotide sequence ID" value="NZ_LFUS01000001.1"/>
</dbReference>
<dbReference type="SUPFAM" id="SSF50104">
    <property type="entry name" value="Translation proteins SH3-like domain"/>
    <property type="match status" value="1"/>
</dbReference>
<dbReference type="Gene3D" id="2.30.30.30">
    <property type="match status" value="1"/>
</dbReference>
<feature type="compositionally biased region" description="Low complexity" evidence="8">
    <location>
        <begin position="20"/>
        <end position="48"/>
    </location>
</feature>
<keyword evidence="3 5" id="KW-0805">Transcription regulation</keyword>
<dbReference type="InterPro" id="IPR036735">
    <property type="entry name" value="NGN_dom_sf"/>
</dbReference>
<keyword evidence="4 5" id="KW-0804">Transcription</keyword>
<dbReference type="CDD" id="cd09891">
    <property type="entry name" value="NGN_Bact_1"/>
    <property type="match status" value="1"/>
</dbReference>
<dbReference type="GO" id="GO:0032784">
    <property type="term" value="P:regulation of DNA-templated transcription elongation"/>
    <property type="evidence" value="ECO:0007669"/>
    <property type="project" value="InterPro"/>
</dbReference>
<protein>
    <recommendedName>
        <fullName evidence="5 6">Transcription termination/antitermination protein NusG</fullName>
    </recommendedName>
</protein>
<accession>A0A7Z9C813</accession>
<evidence type="ECO:0000256" key="7">
    <source>
        <dbReference type="RuleBase" id="RU000538"/>
    </source>
</evidence>
<dbReference type="HAMAP" id="MF_00948">
    <property type="entry name" value="NusG"/>
    <property type="match status" value="1"/>
</dbReference>
<evidence type="ECO:0000256" key="1">
    <source>
        <dbReference type="ARBA" id="ARBA00022472"/>
    </source>
</evidence>
<dbReference type="InterPro" id="IPR047050">
    <property type="entry name" value="NGN"/>
</dbReference>
<dbReference type="InterPro" id="IPR006645">
    <property type="entry name" value="NGN-like_dom"/>
</dbReference>
<evidence type="ECO:0000259" key="9">
    <source>
        <dbReference type="SMART" id="SM00738"/>
    </source>
</evidence>
<evidence type="ECO:0000256" key="2">
    <source>
        <dbReference type="ARBA" id="ARBA00022814"/>
    </source>
</evidence>
<dbReference type="AlphaFoldDB" id="A0A7Z9C813"/>